<dbReference type="Proteomes" id="UP000198379">
    <property type="component" value="Unassembled WGS sequence"/>
</dbReference>
<dbReference type="OrthoDB" id="1144611at2"/>
<keyword evidence="2" id="KW-1185">Reference proteome</keyword>
<proteinExistence type="predicted"/>
<protein>
    <recommendedName>
        <fullName evidence="3">SpoIIAA-like</fullName>
    </recommendedName>
</protein>
<gene>
    <name evidence="1" type="ORF">SAMN06265376_11071</name>
</gene>
<accession>A0A239DAK9</accession>
<evidence type="ECO:0008006" key="3">
    <source>
        <dbReference type="Google" id="ProtNLM"/>
    </source>
</evidence>
<sequence>MLVAESNLKYELEDVYILSTGVFYFFEDFIISEINEGVHFNWEAAQDIIELALNHYGSGSKISYISNRIHSYSIEAQDWLKFFKQRHTLRSFAVVTYSKSGLINVMMEKIFFKSKIKTFENLYDAAAWVSTHKPTIRDKSMVS</sequence>
<dbReference type="RefSeq" id="WP_089373695.1">
    <property type="nucleotide sequence ID" value="NZ_BMEP01000010.1"/>
</dbReference>
<name>A0A239DAK9_9FLAO</name>
<evidence type="ECO:0000313" key="2">
    <source>
        <dbReference type="Proteomes" id="UP000198379"/>
    </source>
</evidence>
<dbReference type="AlphaFoldDB" id="A0A239DAK9"/>
<organism evidence="1 2">
    <name type="scientific">Dokdonia pacifica</name>
    <dbReference type="NCBI Taxonomy" id="1627892"/>
    <lineage>
        <taxon>Bacteria</taxon>
        <taxon>Pseudomonadati</taxon>
        <taxon>Bacteroidota</taxon>
        <taxon>Flavobacteriia</taxon>
        <taxon>Flavobacteriales</taxon>
        <taxon>Flavobacteriaceae</taxon>
        <taxon>Dokdonia</taxon>
    </lineage>
</organism>
<evidence type="ECO:0000313" key="1">
    <source>
        <dbReference type="EMBL" id="SNS29310.1"/>
    </source>
</evidence>
<dbReference type="EMBL" id="FZNY01000010">
    <property type="protein sequence ID" value="SNS29310.1"/>
    <property type="molecule type" value="Genomic_DNA"/>
</dbReference>
<reference evidence="1 2" key="1">
    <citation type="submission" date="2017-06" db="EMBL/GenBank/DDBJ databases">
        <authorList>
            <person name="Kim H.J."/>
            <person name="Triplett B.A."/>
        </authorList>
    </citation>
    <scope>NUCLEOTIDE SEQUENCE [LARGE SCALE GENOMIC DNA]</scope>
    <source>
        <strain evidence="1 2">DSM 25597</strain>
    </source>
</reference>